<dbReference type="OrthoDB" id="10012174at2759"/>
<dbReference type="Pfam" id="PF16685">
    <property type="entry name" value="zf-RING_10"/>
    <property type="match status" value="1"/>
</dbReference>
<feature type="region of interest" description="Disordered" evidence="2">
    <location>
        <begin position="284"/>
        <end position="314"/>
    </location>
</feature>
<evidence type="ECO:0000256" key="1">
    <source>
        <dbReference type="PROSITE-ProRule" id="PRU01396"/>
    </source>
</evidence>
<dbReference type="EMBL" id="OV725082">
    <property type="protein sequence ID" value="CAH1406625.1"/>
    <property type="molecule type" value="Genomic_DNA"/>
</dbReference>
<organism evidence="4 5">
    <name type="scientific">Nezara viridula</name>
    <name type="common">Southern green stink bug</name>
    <name type="synonym">Cimex viridulus</name>
    <dbReference type="NCBI Taxonomy" id="85310"/>
    <lineage>
        <taxon>Eukaryota</taxon>
        <taxon>Metazoa</taxon>
        <taxon>Ecdysozoa</taxon>
        <taxon>Arthropoda</taxon>
        <taxon>Hexapoda</taxon>
        <taxon>Insecta</taxon>
        <taxon>Pterygota</taxon>
        <taxon>Neoptera</taxon>
        <taxon>Paraneoptera</taxon>
        <taxon>Hemiptera</taxon>
        <taxon>Heteroptera</taxon>
        <taxon>Panheteroptera</taxon>
        <taxon>Pentatomomorpha</taxon>
        <taxon>Pentatomoidea</taxon>
        <taxon>Pentatomidae</taxon>
        <taxon>Pentatominae</taxon>
        <taxon>Nezara</taxon>
    </lineage>
</organism>
<dbReference type="Gene3D" id="3.30.40.10">
    <property type="entry name" value="Zinc/RING finger domain, C3HC4 (zinc finger)"/>
    <property type="match status" value="1"/>
</dbReference>
<dbReference type="GO" id="GO:0072487">
    <property type="term" value="C:MSL complex"/>
    <property type="evidence" value="ECO:0007669"/>
    <property type="project" value="UniProtKB-UniRule"/>
</dbReference>
<dbReference type="SUPFAM" id="SSF57850">
    <property type="entry name" value="RING/U-box"/>
    <property type="match status" value="1"/>
</dbReference>
<comment type="similarity">
    <text evidence="1">Belongs to the MSL2 family.</text>
</comment>
<keyword evidence="5" id="KW-1185">Reference proteome</keyword>
<dbReference type="PANTHER" id="PTHR16048:SF3">
    <property type="entry name" value="E3 UBIQUITIN-PROTEIN LIGASE MSL2"/>
    <property type="match status" value="1"/>
</dbReference>
<keyword evidence="1" id="KW-0539">Nucleus</keyword>
<dbReference type="Proteomes" id="UP001152798">
    <property type="component" value="Chromosome 6"/>
</dbReference>
<evidence type="ECO:0000313" key="5">
    <source>
        <dbReference type="Proteomes" id="UP001152798"/>
    </source>
</evidence>
<dbReference type="InterPro" id="IPR032043">
    <property type="entry name" value="Msl2_Znf-RING"/>
</dbReference>
<dbReference type="GO" id="GO:0061630">
    <property type="term" value="F:ubiquitin protein ligase activity"/>
    <property type="evidence" value="ECO:0007669"/>
    <property type="project" value="InterPro"/>
</dbReference>
<dbReference type="CDD" id="cd16522">
    <property type="entry name" value="RING-HC_MSL2"/>
    <property type="match status" value="1"/>
</dbReference>
<dbReference type="SMART" id="SM01114">
    <property type="entry name" value="CXC"/>
    <property type="match status" value="1"/>
</dbReference>
<dbReference type="AlphaFoldDB" id="A0A9P0HRB8"/>
<sequence>MNATSLYVSTCRLVLQAQANDSSTWHDLYKLFPCLRQSLSCYVCGHLLIEPYTPTESNCQHHVCRSCKGGKKKLRSTCSWCKDYNKYIENVQLRTLLQCYKKLCQYITSSQIYRNLCALPSSSTNNNNGSNDNKTLLDIIKEGTGFKDDFKLNSSLLNVSMISNSVKSISTQTFNLDKTQENNRNRNNVPVENGQSTYSVTNNGNRLTFKRTAKEINDINLRNGDAEKGTKVNKVRKRSVYNKLPTCRCGQNTPAKGTCRGYRCPCYSGDKPCTEDCNCVACKNPRGTPPPKPENSSDDQVESTTETTQVSASA</sequence>
<dbReference type="Pfam" id="PF16682">
    <property type="entry name" value="MSL2-CXC"/>
    <property type="match status" value="1"/>
</dbReference>
<reference evidence="4" key="1">
    <citation type="submission" date="2022-01" db="EMBL/GenBank/DDBJ databases">
        <authorList>
            <person name="King R."/>
        </authorList>
    </citation>
    <scope>NUCLEOTIDE SEQUENCE</scope>
</reference>
<name>A0A9P0HRB8_NEZVI</name>
<dbReference type="PROSITE" id="PS52051">
    <property type="entry name" value="CXC_MSL2"/>
    <property type="match status" value="1"/>
</dbReference>
<dbReference type="InterPro" id="IPR032049">
    <property type="entry name" value="Msl2-CXC"/>
</dbReference>
<dbReference type="InterPro" id="IPR033467">
    <property type="entry name" value="Tesmin/TSO1-like_CXC"/>
</dbReference>
<evidence type="ECO:0000313" key="4">
    <source>
        <dbReference type="EMBL" id="CAH1406625.1"/>
    </source>
</evidence>
<dbReference type="InterPro" id="IPR037922">
    <property type="entry name" value="MSL2"/>
</dbReference>
<keyword evidence="1" id="KW-0158">Chromosome</keyword>
<dbReference type="InterPro" id="IPR013083">
    <property type="entry name" value="Znf_RING/FYVE/PHD"/>
</dbReference>
<protein>
    <recommendedName>
        <fullName evidence="3">CXC MSL2-type domain-containing protein</fullName>
    </recommendedName>
</protein>
<evidence type="ECO:0000259" key="3">
    <source>
        <dbReference type="PROSITE" id="PS52051"/>
    </source>
</evidence>
<dbReference type="PANTHER" id="PTHR16048">
    <property type="entry name" value="MSL2-RELATED"/>
    <property type="match status" value="1"/>
</dbReference>
<proteinExistence type="inferred from homology"/>
<accession>A0A9P0HRB8</accession>
<gene>
    <name evidence="4" type="ORF">NEZAVI_LOCUS14519</name>
</gene>
<dbReference type="GO" id="GO:0016567">
    <property type="term" value="P:protein ubiquitination"/>
    <property type="evidence" value="ECO:0007669"/>
    <property type="project" value="TreeGrafter"/>
</dbReference>
<feature type="domain" description="CXC MSL2-type" evidence="3">
    <location>
        <begin position="242"/>
        <end position="292"/>
    </location>
</feature>
<feature type="compositionally biased region" description="Polar residues" evidence="2">
    <location>
        <begin position="302"/>
        <end position="314"/>
    </location>
</feature>
<evidence type="ECO:0000256" key="2">
    <source>
        <dbReference type="SAM" id="MobiDB-lite"/>
    </source>
</evidence>